<evidence type="ECO:0000313" key="1">
    <source>
        <dbReference type="EMBL" id="KAK2194215.1"/>
    </source>
</evidence>
<gene>
    <name evidence="1" type="ORF">NP493_1g00012</name>
</gene>
<accession>A0AAD9UM08</accession>
<dbReference type="EMBL" id="JAODUO010000001">
    <property type="protein sequence ID" value="KAK2194215.1"/>
    <property type="molecule type" value="Genomic_DNA"/>
</dbReference>
<keyword evidence="2" id="KW-1185">Reference proteome</keyword>
<reference evidence="1" key="1">
    <citation type="journal article" date="2023" name="Mol. Biol. Evol.">
        <title>Third-Generation Sequencing Reveals the Adaptive Role of the Epigenome in Three Deep-Sea Polychaetes.</title>
        <authorList>
            <person name="Perez M."/>
            <person name="Aroh O."/>
            <person name="Sun Y."/>
            <person name="Lan Y."/>
            <person name="Juniper S.K."/>
            <person name="Young C.R."/>
            <person name="Angers B."/>
            <person name="Qian P.Y."/>
        </authorList>
    </citation>
    <scope>NUCLEOTIDE SEQUENCE</scope>
    <source>
        <strain evidence="1">R07B-5</strain>
    </source>
</reference>
<sequence length="104" mass="11959">MTSLSSPTAINRCRKTELLNTVSTQLGLNTNRSKTKIMKAKTKNNNTITLEATERDTLVHIHEQYNKKMEAQKKTSKQEYRKQELHSSCCEKFGEQTKSKLTPK</sequence>
<name>A0AAD9UM08_RIDPI</name>
<evidence type="ECO:0000313" key="2">
    <source>
        <dbReference type="Proteomes" id="UP001209878"/>
    </source>
</evidence>
<proteinExistence type="predicted"/>
<dbReference type="AlphaFoldDB" id="A0AAD9UM08"/>
<comment type="caution">
    <text evidence="1">The sequence shown here is derived from an EMBL/GenBank/DDBJ whole genome shotgun (WGS) entry which is preliminary data.</text>
</comment>
<protein>
    <submittedName>
        <fullName evidence="1">Uncharacterized protein</fullName>
    </submittedName>
</protein>
<organism evidence="1 2">
    <name type="scientific">Ridgeia piscesae</name>
    <name type="common">Tubeworm</name>
    <dbReference type="NCBI Taxonomy" id="27915"/>
    <lineage>
        <taxon>Eukaryota</taxon>
        <taxon>Metazoa</taxon>
        <taxon>Spiralia</taxon>
        <taxon>Lophotrochozoa</taxon>
        <taxon>Annelida</taxon>
        <taxon>Polychaeta</taxon>
        <taxon>Sedentaria</taxon>
        <taxon>Canalipalpata</taxon>
        <taxon>Sabellida</taxon>
        <taxon>Siboglinidae</taxon>
        <taxon>Ridgeia</taxon>
    </lineage>
</organism>
<dbReference type="Proteomes" id="UP001209878">
    <property type="component" value="Unassembled WGS sequence"/>
</dbReference>